<name>X1K1A0_9ZZZZ</name>
<sequence length="30" mass="3435">MSSFYMMLLFEGDKDIICSVSLFVQTRTDG</sequence>
<feature type="non-terminal residue" evidence="1">
    <location>
        <position position="30"/>
    </location>
</feature>
<gene>
    <name evidence="1" type="ORF">S03H2_72411</name>
</gene>
<proteinExistence type="predicted"/>
<dbReference type="EMBL" id="BARU01048937">
    <property type="protein sequence ID" value="GAI00293.1"/>
    <property type="molecule type" value="Genomic_DNA"/>
</dbReference>
<evidence type="ECO:0000313" key="1">
    <source>
        <dbReference type="EMBL" id="GAI00293.1"/>
    </source>
</evidence>
<organism evidence="1">
    <name type="scientific">marine sediment metagenome</name>
    <dbReference type="NCBI Taxonomy" id="412755"/>
    <lineage>
        <taxon>unclassified sequences</taxon>
        <taxon>metagenomes</taxon>
        <taxon>ecological metagenomes</taxon>
    </lineage>
</organism>
<reference evidence="1" key="1">
    <citation type="journal article" date="2014" name="Front. Microbiol.">
        <title>High frequency of phylogenetically diverse reductive dehalogenase-homologous genes in deep subseafloor sedimentary metagenomes.</title>
        <authorList>
            <person name="Kawai M."/>
            <person name="Futagami T."/>
            <person name="Toyoda A."/>
            <person name="Takaki Y."/>
            <person name="Nishi S."/>
            <person name="Hori S."/>
            <person name="Arai W."/>
            <person name="Tsubouchi T."/>
            <person name="Morono Y."/>
            <person name="Uchiyama I."/>
            <person name="Ito T."/>
            <person name="Fujiyama A."/>
            <person name="Inagaki F."/>
            <person name="Takami H."/>
        </authorList>
    </citation>
    <scope>NUCLEOTIDE SEQUENCE</scope>
    <source>
        <strain evidence="1">Expedition CK06-06</strain>
    </source>
</reference>
<accession>X1K1A0</accession>
<protein>
    <submittedName>
        <fullName evidence="1">Uncharacterized protein</fullName>
    </submittedName>
</protein>
<dbReference type="AlphaFoldDB" id="X1K1A0"/>
<comment type="caution">
    <text evidence="1">The sequence shown here is derived from an EMBL/GenBank/DDBJ whole genome shotgun (WGS) entry which is preliminary data.</text>
</comment>